<sequence length="191" mass="21035">MKQARYREIFTIVMAILTTESFADVSDGFDYPVGKKYIVTPANDGDGYYNAQDFGVNYHLGEDWNGEGGGNTDKGDPVYAVSNGIVSDAGFYGRGWGNIITLHHKLPTNECGGIVESQYAHLNSIWVSKGDKVTRGQQIGTIGNSGTKLAHLHFELRCDEKIPTTGPGYSLNTEGWLEPSEFIDAHRNFKH</sequence>
<protein>
    <recommendedName>
        <fullName evidence="1">M23ase beta-sheet core domain-containing protein</fullName>
    </recommendedName>
</protein>
<feature type="domain" description="M23ase beta-sheet core" evidence="1">
    <location>
        <begin position="72"/>
        <end position="160"/>
    </location>
</feature>
<dbReference type="Gene3D" id="2.70.70.10">
    <property type="entry name" value="Glucose Permease (Domain IIA)"/>
    <property type="match status" value="1"/>
</dbReference>
<dbReference type="EMBL" id="JSZA02000017">
    <property type="protein sequence ID" value="KHD10872.2"/>
    <property type="molecule type" value="Genomic_DNA"/>
</dbReference>
<dbReference type="PANTHER" id="PTHR21666">
    <property type="entry name" value="PEPTIDASE-RELATED"/>
    <property type="match status" value="1"/>
</dbReference>
<dbReference type="InterPro" id="IPR050570">
    <property type="entry name" value="Cell_wall_metabolism_enzyme"/>
</dbReference>
<comment type="caution">
    <text evidence="2">The sequence shown here is derived from an EMBL/GenBank/DDBJ whole genome shotgun (WGS) entry which is preliminary data.</text>
</comment>
<dbReference type="CDD" id="cd12797">
    <property type="entry name" value="M23_peptidase"/>
    <property type="match status" value="1"/>
</dbReference>
<proteinExistence type="predicted"/>
<dbReference type="GO" id="GO:0004222">
    <property type="term" value="F:metalloendopeptidase activity"/>
    <property type="evidence" value="ECO:0007669"/>
    <property type="project" value="TreeGrafter"/>
</dbReference>
<dbReference type="InterPro" id="IPR011055">
    <property type="entry name" value="Dup_hybrid_motif"/>
</dbReference>
<gene>
    <name evidence="2" type="ORF">PN36_06110</name>
</gene>
<accession>A0A0A6PJU6</accession>
<evidence type="ECO:0000313" key="3">
    <source>
        <dbReference type="Proteomes" id="UP000030428"/>
    </source>
</evidence>
<keyword evidence="3" id="KW-1185">Reference proteome</keyword>
<dbReference type="AlphaFoldDB" id="A0A0A6PJU6"/>
<dbReference type="Proteomes" id="UP000030428">
    <property type="component" value="Unassembled WGS sequence"/>
</dbReference>
<evidence type="ECO:0000259" key="1">
    <source>
        <dbReference type="Pfam" id="PF01551"/>
    </source>
</evidence>
<dbReference type="PANTHER" id="PTHR21666:SF270">
    <property type="entry name" value="MUREIN HYDROLASE ACTIVATOR ENVC"/>
    <property type="match status" value="1"/>
</dbReference>
<name>A0A0A6PJU6_9GAMM</name>
<dbReference type="SUPFAM" id="SSF51261">
    <property type="entry name" value="Duplicated hybrid motif"/>
    <property type="match status" value="1"/>
</dbReference>
<dbReference type="Pfam" id="PF01551">
    <property type="entry name" value="Peptidase_M23"/>
    <property type="match status" value="1"/>
</dbReference>
<reference evidence="2 3" key="1">
    <citation type="journal article" date="2016" name="Front. Microbiol.">
        <title>Single-Cell (Meta-)Genomics of a Dimorphic Candidatus Thiomargarita nelsonii Reveals Genomic Plasticity.</title>
        <authorList>
            <person name="Flood B.E."/>
            <person name="Fliss P."/>
            <person name="Jones D.S."/>
            <person name="Dick G.J."/>
            <person name="Jain S."/>
            <person name="Kaster A.K."/>
            <person name="Winkel M."/>
            <person name="Mussmann M."/>
            <person name="Bailey J."/>
        </authorList>
    </citation>
    <scope>NUCLEOTIDE SEQUENCE [LARGE SCALE GENOMIC DNA]</scope>
    <source>
        <strain evidence="2">Hydrate Ridge</strain>
    </source>
</reference>
<evidence type="ECO:0000313" key="2">
    <source>
        <dbReference type="EMBL" id="KHD10872.2"/>
    </source>
</evidence>
<organism evidence="2 3">
    <name type="scientific">Candidatus Thiomargarita nelsonii</name>
    <dbReference type="NCBI Taxonomy" id="1003181"/>
    <lineage>
        <taxon>Bacteria</taxon>
        <taxon>Pseudomonadati</taxon>
        <taxon>Pseudomonadota</taxon>
        <taxon>Gammaproteobacteria</taxon>
        <taxon>Thiotrichales</taxon>
        <taxon>Thiotrichaceae</taxon>
        <taxon>Thiomargarita</taxon>
    </lineage>
</organism>
<dbReference type="InterPro" id="IPR016047">
    <property type="entry name" value="M23ase_b-sheet_dom"/>
</dbReference>